<keyword evidence="1" id="KW-0812">Transmembrane</keyword>
<sequence length="78" mass="9645">MEKKQRPNIFKRIFNFYYQGFRDMPRYGVQLWILILLKLFIMFAILKIFFFPDILETQFDSDEEKSKFVIEQLTKPNK</sequence>
<dbReference type="InterPro" id="IPR027853">
    <property type="entry name" value="DUF4492"/>
</dbReference>
<evidence type="ECO:0000256" key="1">
    <source>
        <dbReference type="SAM" id="Phobius"/>
    </source>
</evidence>
<evidence type="ECO:0008006" key="4">
    <source>
        <dbReference type="Google" id="ProtNLM"/>
    </source>
</evidence>
<gene>
    <name evidence="2" type="ORF">L21SP5_01811</name>
</gene>
<dbReference type="Pfam" id="PF14899">
    <property type="entry name" value="DUF4492"/>
    <property type="match status" value="1"/>
</dbReference>
<accession>A0A0S2I0D3</accession>
<name>A0A0S2I0D3_9BACT</name>
<organism evidence="2 3">
    <name type="scientific">Salinivirga cyanobacteriivorans</name>
    <dbReference type="NCBI Taxonomy" id="1307839"/>
    <lineage>
        <taxon>Bacteria</taxon>
        <taxon>Pseudomonadati</taxon>
        <taxon>Bacteroidota</taxon>
        <taxon>Bacteroidia</taxon>
        <taxon>Bacteroidales</taxon>
        <taxon>Salinivirgaceae</taxon>
        <taxon>Salinivirga</taxon>
    </lineage>
</organism>
<dbReference type="STRING" id="1307839.L21SP5_01811"/>
<protein>
    <recommendedName>
        <fullName evidence="4">DUF4492 domain-containing protein</fullName>
    </recommendedName>
</protein>
<dbReference type="Proteomes" id="UP000064893">
    <property type="component" value="Chromosome"/>
</dbReference>
<keyword evidence="1" id="KW-1133">Transmembrane helix</keyword>
<feature type="transmembrane region" description="Helical" evidence="1">
    <location>
        <begin position="31"/>
        <end position="51"/>
    </location>
</feature>
<evidence type="ECO:0000313" key="2">
    <source>
        <dbReference type="EMBL" id="ALO15452.1"/>
    </source>
</evidence>
<dbReference type="PATRIC" id="fig|1307839.3.peg.1915"/>
<keyword evidence="1" id="KW-0472">Membrane</keyword>
<dbReference type="RefSeq" id="WP_057952915.1">
    <property type="nucleotide sequence ID" value="NZ_CP013118.1"/>
</dbReference>
<dbReference type="KEGG" id="blq:L21SP5_01811"/>
<keyword evidence="3" id="KW-1185">Reference proteome</keyword>
<dbReference type="OrthoDB" id="1122086at2"/>
<dbReference type="AlphaFoldDB" id="A0A0S2I0D3"/>
<reference evidence="2 3" key="1">
    <citation type="submission" date="2015-11" db="EMBL/GenBank/DDBJ databases">
        <title>Description and complete genome sequence of a novel strain predominating in hypersaline microbial mats and representing a new family of the Bacteriodetes phylum.</title>
        <authorList>
            <person name="Spring S."/>
            <person name="Bunk B."/>
            <person name="Sproer C."/>
            <person name="Klenk H.-P."/>
        </authorList>
    </citation>
    <scope>NUCLEOTIDE SEQUENCE [LARGE SCALE GENOMIC DNA]</scope>
    <source>
        <strain evidence="2 3">L21-Spi-D4</strain>
    </source>
</reference>
<dbReference type="EMBL" id="CP013118">
    <property type="protein sequence ID" value="ALO15452.1"/>
    <property type="molecule type" value="Genomic_DNA"/>
</dbReference>
<proteinExistence type="predicted"/>
<evidence type="ECO:0000313" key="3">
    <source>
        <dbReference type="Proteomes" id="UP000064893"/>
    </source>
</evidence>